<evidence type="ECO:0000313" key="1">
    <source>
        <dbReference type="EMBL" id="KAK7012255.1"/>
    </source>
</evidence>
<dbReference type="GO" id="GO:0032259">
    <property type="term" value="P:methylation"/>
    <property type="evidence" value="ECO:0007669"/>
    <property type="project" value="UniProtKB-KW"/>
</dbReference>
<dbReference type="Gene3D" id="3.40.50.150">
    <property type="entry name" value="Vaccinia Virus protein VP39"/>
    <property type="match status" value="1"/>
</dbReference>
<dbReference type="SUPFAM" id="SSF53335">
    <property type="entry name" value="S-adenosyl-L-methionine-dependent methyltransferases"/>
    <property type="match status" value="1"/>
</dbReference>
<dbReference type="PANTHER" id="PTHR43667:SF2">
    <property type="entry name" value="FATTY ACID C-METHYL TRANSFERASE"/>
    <property type="match status" value="1"/>
</dbReference>
<protein>
    <submittedName>
        <fullName evidence="1">Tuberculostearic acid methyltransferase UfaA1</fullName>
    </submittedName>
</protein>
<dbReference type="Proteomes" id="UP001362999">
    <property type="component" value="Unassembled WGS sequence"/>
</dbReference>
<evidence type="ECO:0000313" key="2">
    <source>
        <dbReference type="Proteomes" id="UP001362999"/>
    </source>
</evidence>
<comment type="caution">
    <text evidence="1">The sequence shown here is derived from an EMBL/GenBank/DDBJ whole genome shotgun (WGS) entry which is preliminary data.</text>
</comment>
<keyword evidence="1" id="KW-0489">Methyltransferase</keyword>
<dbReference type="AlphaFoldDB" id="A0AAW0AHQ6"/>
<name>A0AAW0AHQ6_9AGAR</name>
<keyword evidence="2" id="KW-1185">Reference proteome</keyword>
<proteinExistence type="predicted"/>
<dbReference type="GO" id="GO:0008168">
    <property type="term" value="F:methyltransferase activity"/>
    <property type="evidence" value="ECO:0007669"/>
    <property type="project" value="UniProtKB-KW"/>
</dbReference>
<dbReference type="InterPro" id="IPR050723">
    <property type="entry name" value="CFA/CMAS"/>
</dbReference>
<dbReference type="PANTHER" id="PTHR43667">
    <property type="entry name" value="CYCLOPROPANE-FATTY-ACYL-PHOSPHOLIPID SYNTHASE"/>
    <property type="match status" value="1"/>
</dbReference>
<dbReference type="EMBL" id="JAWWNJ010000066">
    <property type="protein sequence ID" value="KAK7012255.1"/>
    <property type="molecule type" value="Genomic_DNA"/>
</dbReference>
<organism evidence="1 2">
    <name type="scientific">Favolaschia claudopus</name>
    <dbReference type="NCBI Taxonomy" id="2862362"/>
    <lineage>
        <taxon>Eukaryota</taxon>
        <taxon>Fungi</taxon>
        <taxon>Dikarya</taxon>
        <taxon>Basidiomycota</taxon>
        <taxon>Agaricomycotina</taxon>
        <taxon>Agaricomycetes</taxon>
        <taxon>Agaricomycetidae</taxon>
        <taxon>Agaricales</taxon>
        <taxon>Marasmiineae</taxon>
        <taxon>Mycenaceae</taxon>
        <taxon>Favolaschia</taxon>
    </lineage>
</organism>
<gene>
    <name evidence="1" type="ORF">R3P38DRAFT_3020216</name>
</gene>
<accession>A0AAW0AHQ6</accession>
<sequence length="506" mass="57499">MATVTSGYVKTVNYEATNEKQGLRGILNYFTNGVQDVLLSSPLTPLHSLAKSTVLSILKNIRQGRLSIVSLGETYEFGEPFTLRTSGPPTDLKATIKVVDENFWTRVFLHTDFGFADAYMLGEIEVEDFNLNNAFRIFILNRKRLSEMHTWATPFIRTASYIANTRLANGLAGSRSNISAHYDLPNELFTGFLSWDLTYSGAVFDEEAKGAWGDLLEERPIAPPRLSYLQDRTMPADDLERGQLEKLHRMCKRARLRPGCKVLEIGCGWGSFAIMAAGTYGCTVETLTISVEQKVAVDKTIAEAGLSHMINVHVLDYRSMPESFHHAFDAAISIGVMEHIGLEFMGGWFKKMAWALKPENSFKVFTMTTVPDSRWEQYSGEVDFIRKYIYPGGQLSSLRTLIDHIADAGLNLETVENIGPHYPRTLREWSYRFQRNFDDHIKVGLQNRHPDLTQEEIEIFRRKWIYYFAYSEAGFAMNNLSDSMVTVTREANLNLGREVQGMVYEY</sequence>
<reference evidence="1 2" key="1">
    <citation type="journal article" date="2024" name="J Genomics">
        <title>Draft genome sequencing and assembly of Favolaschia claudopus CIRM-BRFM 2984 isolated from oak limbs.</title>
        <authorList>
            <person name="Navarro D."/>
            <person name="Drula E."/>
            <person name="Chaduli D."/>
            <person name="Cazenave R."/>
            <person name="Ahrendt S."/>
            <person name="Wang J."/>
            <person name="Lipzen A."/>
            <person name="Daum C."/>
            <person name="Barry K."/>
            <person name="Grigoriev I.V."/>
            <person name="Favel A."/>
            <person name="Rosso M.N."/>
            <person name="Martin F."/>
        </authorList>
    </citation>
    <scope>NUCLEOTIDE SEQUENCE [LARGE SCALE GENOMIC DNA]</scope>
    <source>
        <strain evidence="1 2">CIRM-BRFM 2984</strain>
    </source>
</reference>
<keyword evidence="1" id="KW-0808">Transferase</keyword>
<dbReference type="Pfam" id="PF02353">
    <property type="entry name" value="CMAS"/>
    <property type="match status" value="1"/>
</dbReference>
<dbReference type="InterPro" id="IPR029063">
    <property type="entry name" value="SAM-dependent_MTases_sf"/>
</dbReference>
<dbReference type="CDD" id="cd02440">
    <property type="entry name" value="AdoMet_MTases"/>
    <property type="match status" value="1"/>
</dbReference>